<dbReference type="Proteomes" id="UP001240171">
    <property type="component" value="Unassembled WGS sequence"/>
</dbReference>
<dbReference type="EMBL" id="JAUQTB010000009">
    <property type="protein sequence ID" value="MDO7907798.1"/>
    <property type="molecule type" value="Genomic_DNA"/>
</dbReference>
<evidence type="ECO:0000313" key="2">
    <source>
        <dbReference type="Proteomes" id="UP001240171"/>
    </source>
</evidence>
<gene>
    <name evidence="1" type="ORF">Q5741_15405</name>
</gene>
<organism evidence="1 2">
    <name type="scientific">Paenibacillus lacisoli</name>
    <dbReference type="NCBI Taxonomy" id="3064525"/>
    <lineage>
        <taxon>Bacteria</taxon>
        <taxon>Bacillati</taxon>
        <taxon>Bacillota</taxon>
        <taxon>Bacilli</taxon>
        <taxon>Bacillales</taxon>
        <taxon>Paenibacillaceae</taxon>
        <taxon>Paenibacillus</taxon>
    </lineage>
</organism>
<sequence>MRDKILEAITSGSIIGIHLISGETYYGICSPDSSDANHFIITTAEGPQRISYWTIKRILKR</sequence>
<accession>A0ABT9CJL6</accession>
<dbReference type="RefSeq" id="WP_305025010.1">
    <property type="nucleotide sequence ID" value="NZ_JAUQTB010000009.1"/>
</dbReference>
<evidence type="ECO:0000313" key="1">
    <source>
        <dbReference type="EMBL" id="MDO7907798.1"/>
    </source>
</evidence>
<comment type="caution">
    <text evidence="1">The sequence shown here is derived from an EMBL/GenBank/DDBJ whole genome shotgun (WGS) entry which is preliminary data.</text>
</comment>
<protein>
    <submittedName>
        <fullName evidence="1">Uncharacterized protein</fullName>
    </submittedName>
</protein>
<name>A0ABT9CJL6_9BACL</name>
<proteinExistence type="predicted"/>
<reference evidence="1 2" key="1">
    <citation type="submission" date="2023-07" db="EMBL/GenBank/DDBJ databases">
        <title>Paenibacillus sp. JX-17 nov. isolated from soil.</title>
        <authorList>
            <person name="Wan Y."/>
            <person name="Liu B."/>
        </authorList>
    </citation>
    <scope>NUCLEOTIDE SEQUENCE [LARGE SCALE GENOMIC DNA]</scope>
    <source>
        <strain evidence="1 2">JX-17</strain>
    </source>
</reference>
<keyword evidence="2" id="KW-1185">Reference proteome</keyword>